<evidence type="ECO:0000313" key="2">
    <source>
        <dbReference type="Proteomes" id="UP000887116"/>
    </source>
</evidence>
<dbReference type="AlphaFoldDB" id="A0A8X6ITQ6"/>
<proteinExistence type="predicted"/>
<name>A0A8X6ITQ6_TRICU</name>
<sequence length="90" mass="10835">MFKKLKTKVVIENPLEITTFEIQPPLWCLGWWCWSDSCPTWSNDRGRPKNEYWRFLLAYIARRGSLSGSTRKWKGRNFWGRFMNFSLSPQ</sequence>
<protein>
    <submittedName>
        <fullName evidence="1">Uncharacterized protein</fullName>
    </submittedName>
</protein>
<keyword evidence="2" id="KW-1185">Reference proteome</keyword>
<organism evidence="1 2">
    <name type="scientific">Trichonephila clavata</name>
    <name type="common">Joro spider</name>
    <name type="synonym">Nephila clavata</name>
    <dbReference type="NCBI Taxonomy" id="2740835"/>
    <lineage>
        <taxon>Eukaryota</taxon>
        <taxon>Metazoa</taxon>
        <taxon>Ecdysozoa</taxon>
        <taxon>Arthropoda</taxon>
        <taxon>Chelicerata</taxon>
        <taxon>Arachnida</taxon>
        <taxon>Araneae</taxon>
        <taxon>Araneomorphae</taxon>
        <taxon>Entelegynae</taxon>
        <taxon>Araneoidea</taxon>
        <taxon>Nephilidae</taxon>
        <taxon>Trichonephila</taxon>
    </lineage>
</organism>
<accession>A0A8X6ITQ6</accession>
<dbReference type="Proteomes" id="UP000887116">
    <property type="component" value="Unassembled WGS sequence"/>
</dbReference>
<comment type="caution">
    <text evidence="1">The sequence shown here is derived from an EMBL/GenBank/DDBJ whole genome shotgun (WGS) entry which is preliminary data.</text>
</comment>
<dbReference type="EMBL" id="BMAO01002736">
    <property type="protein sequence ID" value="GFQ82935.1"/>
    <property type="molecule type" value="Genomic_DNA"/>
</dbReference>
<evidence type="ECO:0000313" key="1">
    <source>
        <dbReference type="EMBL" id="GFQ82935.1"/>
    </source>
</evidence>
<reference evidence="1" key="1">
    <citation type="submission" date="2020-07" db="EMBL/GenBank/DDBJ databases">
        <title>Multicomponent nature underlies the extraordinary mechanical properties of spider dragline silk.</title>
        <authorList>
            <person name="Kono N."/>
            <person name="Nakamura H."/>
            <person name="Mori M."/>
            <person name="Yoshida Y."/>
            <person name="Ohtoshi R."/>
            <person name="Malay A.D."/>
            <person name="Moran D.A.P."/>
            <person name="Tomita M."/>
            <person name="Numata K."/>
            <person name="Arakawa K."/>
        </authorList>
    </citation>
    <scope>NUCLEOTIDE SEQUENCE</scope>
</reference>
<gene>
    <name evidence="1" type="ORF">TNCT_533981</name>
</gene>